<accession>A0A1B6LUA7</accession>
<evidence type="ECO:0000313" key="1">
    <source>
        <dbReference type="EMBL" id="JAT27230.1"/>
    </source>
</evidence>
<dbReference type="PANTHER" id="PTHR20905">
    <property type="entry name" value="N-ACETYLTRANSFERASE-RELATED"/>
    <property type="match status" value="1"/>
</dbReference>
<dbReference type="PANTHER" id="PTHR20905:SF28">
    <property type="entry name" value="GH28833P-RELATED"/>
    <property type="match status" value="1"/>
</dbReference>
<dbReference type="InterPro" id="IPR016181">
    <property type="entry name" value="Acyl_CoA_acyltransferase"/>
</dbReference>
<dbReference type="SUPFAM" id="SSF55729">
    <property type="entry name" value="Acyl-CoA N-acyltransferases (Nat)"/>
    <property type="match status" value="1"/>
</dbReference>
<sequence length="232" mass="25927">MTKWGEKNGIEFLTMPPERAEEALDVLRNGFFEDEAFCNFVGVADDKEGQDELGNMAVACVEDGISIMAVDKQTGKIVGVCYNKLQVSPPSGQKGFFEDYRDSRCKSKTAKALITEMIWFDSLVDLFEKYKTDRGAELMFLGTHKDYRKRGIAIGIVDASLAVVRALPPLQRPPIVTAIFTSPYSIRVGRIFQFDEVIQVPMHDKFLEGKPFSEHPKVGVDHPGSIVMVKTI</sequence>
<proteinExistence type="predicted"/>
<evidence type="ECO:0008006" key="3">
    <source>
        <dbReference type="Google" id="ProtNLM"/>
    </source>
</evidence>
<organism evidence="1">
    <name type="scientific">Graphocephala atropunctata</name>
    <dbReference type="NCBI Taxonomy" id="36148"/>
    <lineage>
        <taxon>Eukaryota</taxon>
        <taxon>Metazoa</taxon>
        <taxon>Ecdysozoa</taxon>
        <taxon>Arthropoda</taxon>
        <taxon>Hexapoda</taxon>
        <taxon>Insecta</taxon>
        <taxon>Pterygota</taxon>
        <taxon>Neoptera</taxon>
        <taxon>Paraneoptera</taxon>
        <taxon>Hemiptera</taxon>
        <taxon>Auchenorrhyncha</taxon>
        <taxon>Membracoidea</taxon>
        <taxon>Cicadellidae</taxon>
        <taxon>Cicadellinae</taxon>
        <taxon>Cicadellini</taxon>
        <taxon>Graphocephala</taxon>
    </lineage>
</organism>
<dbReference type="EMBL" id="GEBQ01012747">
    <property type="protein sequence ID" value="JAT27230.1"/>
    <property type="molecule type" value="Transcribed_RNA"/>
</dbReference>
<reference evidence="1" key="1">
    <citation type="submission" date="2015-11" db="EMBL/GenBank/DDBJ databases">
        <title>De novo transcriptome assembly of four potential Pierce s Disease insect vectors from Arizona vineyards.</title>
        <authorList>
            <person name="Tassone E.E."/>
        </authorList>
    </citation>
    <scope>NUCLEOTIDE SEQUENCE</scope>
</reference>
<dbReference type="Gene3D" id="3.40.630.30">
    <property type="match status" value="1"/>
</dbReference>
<protein>
    <recommendedName>
        <fullName evidence="3">N-acetyltransferase domain-containing protein</fullName>
    </recommendedName>
</protein>
<gene>
    <name evidence="2" type="ORF">g.10173</name>
    <name evidence="1" type="ORF">g.10174</name>
</gene>
<name>A0A1B6LUA7_9HEMI</name>
<dbReference type="AlphaFoldDB" id="A0A1B6LUA7"/>
<dbReference type="EMBL" id="GEBQ01005814">
    <property type="protein sequence ID" value="JAT34163.1"/>
    <property type="molecule type" value="Transcribed_RNA"/>
</dbReference>
<evidence type="ECO:0000313" key="2">
    <source>
        <dbReference type="EMBL" id="JAT34163.1"/>
    </source>
</evidence>
<dbReference type="GO" id="GO:0008080">
    <property type="term" value="F:N-acetyltransferase activity"/>
    <property type="evidence" value="ECO:0007669"/>
    <property type="project" value="TreeGrafter"/>
</dbReference>